<feature type="DNA-binding region" description="H-T-H motif" evidence="2">
    <location>
        <begin position="34"/>
        <end position="53"/>
    </location>
</feature>
<protein>
    <recommendedName>
        <fullName evidence="3">HTH tetR-type domain-containing protein</fullName>
    </recommendedName>
</protein>
<dbReference type="InterPro" id="IPR009057">
    <property type="entry name" value="Homeodomain-like_sf"/>
</dbReference>
<dbReference type="Gene3D" id="1.10.357.10">
    <property type="entry name" value="Tetracycline Repressor, domain 2"/>
    <property type="match status" value="1"/>
</dbReference>
<accession>A0ABN2PNU5</accession>
<evidence type="ECO:0000256" key="1">
    <source>
        <dbReference type="ARBA" id="ARBA00023125"/>
    </source>
</evidence>
<sequence>MGRRTAEETRKLILDAGLKLLLERGASAGVQHIRLQEVLRSVGLTTGAAYRIWADQDDFHRDLSIEMVSLRFAPPSSSAQNAARTVLEDDGSMDDVLRATTQDHVDYASRFHREPESRDSHAFITALALRTAAGSWPELRDASAERHAESIADFTAFYTAIMPQVGLRMREPFTVQDFAEAMAALGEGFAVRAAEGLDHPMYEIEEGAPLPAGTWTLFGIAARGLVEVFMIRDEDDAGNTAAAAGRQDDPGR</sequence>
<comment type="caution">
    <text evidence="4">The sequence shown here is derived from an EMBL/GenBank/DDBJ whole genome shotgun (WGS) entry which is preliminary data.</text>
</comment>
<evidence type="ECO:0000259" key="3">
    <source>
        <dbReference type="PROSITE" id="PS50977"/>
    </source>
</evidence>
<name>A0ABN2PNU5_9MICO</name>
<dbReference type="PROSITE" id="PS50977">
    <property type="entry name" value="HTH_TETR_2"/>
    <property type="match status" value="1"/>
</dbReference>
<evidence type="ECO:0000313" key="5">
    <source>
        <dbReference type="Proteomes" id="UP001501343"/>
    </source>
</evidence>
<dbReference type="InterPro" id="IPR001647">
    <property type="entry name" value="HTH_TetR"/>
</dbReference>
<keyword evidence="1 2" id="KW-0238">DNA-binding</keyword>
<proteinExistence type="predicted"/>
<dbReference type="Proteomes" id="UP001501343">
    <property type="component" value="Unassembled WGS sequence"/>
</dbReference>
<organism evidence="4 5">
    <name type="scientific">Microbacterium aoyamense</name>
    <dbReference type="NCBI Taxonomy" id="344166"/>
    <lineage>
        <taxon>Bacteria</taxon>
        <taxon>Bacillati</taxon>
        <taxon>Actinomycetota</taxon>
        <taxon>Actinomycetes</taxon>
        <taxon>Micrococcales</taxon>
        <taxon>Microbacteriaceae</taxon>
        <taxon>Microbacterium</taxon>
    </lineage>
</organism>
<evidence type="ECO:0000313" key="4">
    <source>
        <dbReference type="EMBL" id="GAA1924281.1"/>
    </source>
</evidence>
<feature type="domain" description="HTH tetR-type" evidence="3">
    <location>
        <begin position="7"/>
        <end position="71"/>
    </location>
</feature>
<gene>
    <name evidence="4" type="ORF">GCM10009775_15760</name>
</gene>
<keyword evidence="5" id="KW-1185">Reference proteome</keyword>
<reference evidence="4 5" key="1">
    <citation type="journal article" date="2019" name="Int. J. Syst. Evol. Microbiol.">
        <title>The Global Catalogue of Microorganisms (GCM) 10K type strain sequencing project: providing services to taxonomists for standard genome sequencing and annotation.</title>
        <authorList>
            <consortium name="The Broad Institute Genomics Platform"/>
            <consortium name="The Broad Institute Genome Sequencing Center for Infectious Disease"/>
            <person name="Wu L."/>
            <person name="Ma J."/>
        </authorList>
    </citation>
    <scope>NUCLEOTIDE SEQUENCE [LARGE SCALE GENOMIC DNA]</scope>
    <source>
        <strain evidence="4 5">JCM 14900</strain>
    </source>
</reference>
<dbReference type="SUPFAM" id="SSF46689">
    <property type="entry name" value="Homeodomain-like"/>
    <property type="match status" value="1"/>
</dbReference>
<dbReference type="EMBL" id="BAAAOF010000002">
    <property type="protein sequence ID" value="GAA1924281.1"/>
    <property type="molecule type" value="Genomic_DNA"/>
</dbReference>
<dbReference type="RefSeq" id="WP_248146960.1">
    <property type="nucleotide sequence ID" value="NZ_BAAAOF010000002.1"/>
</dbReference>
<evidence type="ECO:0000256" key="2">
    <source>
        <dbReference type="PROSITE-ProRule" id="PRU00335"/>
    </source>
</evidence>